<proteinExistence type="predicted"/>
<evidence type="ECO:0000313" key="1">
    <source>
        <dbReference type="EMBL" id="HAS8538189.1"/>
    </source>
</evidence>
<gene>
    <name evidence="1" type="ORF">I7730_00050</name>
</gene>
<reference evidence="1" key="2">
    <citation type="submission" date="2019-01" db="EMBL/GenBank/DDBJ databases">
        <authorList>
            <consortium name="NCBI Pathogen Detection Project"/>
        </authorList>
    </citation>
    <scope>NUCLEOTIDE SEQUENCE</scope>
    <source>
        <strain evidence="1">BCW_3452</strain>
    </source>
</reference>
<protein>
    <submittedName>
        <fullName evidence="1">Uncharacterized protein</fullName>
    </submittedName>
</protein>
<organism evidence="1">
    <name type="scientific">Vibrio vulnificus</name>
    <dbReference type="NCBI Taxonomy" id="672"/>
    <lineage>
        <taxon>Bacteria</taxon>
        <taxon>Pseudomonadati</taxon>
        <taxon>Pseudomonadota</taxon>
        <taxon>Gammaproteobacteria</taxon>
        <taxon>Vibrionales</taxon>
        <taxon>Vibrionaceae</taxon>
        <taxon>Vibrio</taxon>
    </lineage>
</organism>
<dbReference type="Proteomes" id="UP000863257">
    <property type="component" value="Unassembled WGS sequence"/>
</dbReference>
<sequence length="611" mass="69137">MGQVIEPFTSSSMISDIEATQKLARKINKFQKNLHKNLKLFRDVYASQIKHKYNFRIGSTNPPKVERIFSNEIGVIVSILDNNNLPQDLQALRSFKGEIAKFLQLLDESKTSNKIKQAMLTEAAHQRRLTGHGTKSFNGHFNSSIGKRIGGSPLSKTIELKCTHCGGETPTELDSSLNVTNATCLKCNYHFEYFLSLNLGSEHSTKILQFLIGTDTINSNWYPQNIGLPSPSEAISLAESLLKTRVEFINGVITNHRISKAGDLIDNTNPGISEVKIGDIPLGEILPHKNISQYLKDSEIVKIYELIFSFLTEYKKKQNSFTESESGFYTKYYKIEPTIMPFTDLNHILNCAPYRFLDNWLVQHGVISEVLLTEDEIEQLGSIDREIRRFGQHINPCYPMIKQEFKPETRNMNFVNKQKLGTTKRITYSTKAKLDSICFSLDVNDIKAISEKALLTKRTTQVHILYSGSHHTDFITTLKELRLHGIDSLMLNTIHYNAFKEDGIQEALTPHMIFPQDILVICQGLNFVCSRPGQALTSPQTQTAISNLMNAGTTVVSYKLPDSLKFDVEIEVNYLEDSYLSIAHRVVSLIESSDLEFSNYVEVSRVGMRNS</sequence>
<comment type="caution">
    <text evidence="1">The sequence shown here is derived from an EMBL/GenBank/DDBJ whole genome shotgun (WGS) entry which is preliminary data.</text>
</comment>
<accession>A0A8H9K4Y3</accession>
<reference evidence="1" key="1">
    <citation type="journal article" date="2018" name="Genome Biol.">
        <title>SKESA: strategic k-mer extension for scrupulous assemblies.</title>
        <authorList>
            <person name="Souvorov A."/>
            <person name="Agarwala R."/>
            <person name="Lipman D.J."/>
        </authorList>
    </citation>
    <scope>NUCLEOTIDE SEQUENCE</scope>
    <source>
        <strain evidence="1">BCW_3452</strain>
    </source>
</reference>
<name>A0A8H9K4Y3_VIBVL</name>
<dbReference type="EMBL" id="DACRBY010000001">
    <property type="protein sequence ID" value="HAS8538189.1"/>
    <property type="molecule type" value="Genomic_DNA"/>
</dbReference>
<dbReference type="AlphaFoldDB" id="A0A8H9K4Y3"/>